<dbReference type="Gene3D" id="1.25.40.10">
    <property type="entry name" value="Tetratricopeptide repeat domain"/>
    <property type="match status" value="1"/>
</dbReference>
<dbReference type="SMART" id="SM00028">
    <property type="entry name" value="TPR"/>
    <property type="match status" value="3"/>
</dbReference>
<keyword evidence="4" id="KW-1185">Reference proteome</keyword>
<dbReference type="PROSITE" id="PS50005">
    <property type="entry name" value="TPR"/>
    <property type="match status" value="1"/>
</dbReference>
<dbReference type="InterPro" id="IPR019734">
    <property type="entry name" value="TPR_rpt"/>
</dbReference>
<sequence length="333" mass="36283">MRPTVVIEDVTDLEASQHSPEPAFATPPGSTNSDHEYESLASDSEEDASSLQHQSPEGARPHKNSRESLQQATRGLSSPGQQETLSVGQQQVKEEAISQAPGHSQGESNSDLEDEAISSSSPVQDVIPQLVAGTTSLGEPTTATEGQPVETLTPEEVEKRQKEAEALKQEGNKLYAAGELQEALTKYNEALDTAPESCSAQRAVYHSNISAVHLKQRAWAEAAQAASKALELDEKYIKALMRRATAYQELDDLEHALADYQKAADNHGPVEARREVARLTPIVNERREKMKDEMMGKLKDLGNTVLGKFGMSLDNFQTVKDPATGSYSINFKQ</sequence>
<comment type="caution">
    <text evidence="3">The sequence shown here is derived from an EMBL/GenBank/DDBJ whole genome shotgun (WGS) entry which is preliminary data.</text>
</comment>
<feature type="region of interest" description="Disordered" evidence="2">
    <location>
        <begin position="1"/>
        <end position="164"/>
    </location>
</feature>
<dbReference type="InterPro" id="IPR011990">
    <property type="entry name" value="TPR-like_helical_dom_sf"/>
</dbReference>
<reference evidence="3 4" key="1">
    <citation type="journal article" date="2024" name="Nat. Commun.">
        <title>Phylogenomics reveals the evolutionary origins of lichenization in chlorophyte algae.</title>
        <authorList>
            <person name="Puginier C."/>
            <person name="Libourel C."/>
            <person name="Otte J."/>
            <person name="Skaloud P."/>
            <person name="Haon M."/>
            <person name="Grisel S."/>
            <person name="Petersen M."/>
            <person name="Berrin J.G."/>
            <person name="Delaux P.M."/>
            <person name="Dal Grande F."/>
            <person name="Keller J."/>
        </authorList>
    </citation>
    <scope>NUCLEOTIDE SEQUENCE [LARGE SCALE GENOMIC DNA]</scope>
    <source>
        <strain evidence="3 4">SAG 2036</strain>
    </source>
</reference>
<dbReference type="AlphaFoldDB" id="A0AAW1PVC4"/>
<dbReference type="Proteomes" id="UP001465755">
    <property type="component" value="Unassembled WGS sequence"/>
</dbReference>
<feature type="repeat" description="TPR" evidence="1">
    <location>
        <begin position="164"/>
        <end position="197"/>
    </location>
</feature>
<dbReference type="PANTHER" id="PTHR46014">
    <property type="entry name" value="TETRATRICOPEPTIDE REPEAT PROTEIN 1"/>
    <property type="match status" value="1"/>
</dbReference>
<evidence type="ECO:0000256" key="2">
    <source>
        <dbReference type="SAM" id="MobiDB-lite"/>
    </source>
</evidence>
<evidence type="ECO:0008006" key="5">
    <source>
        <dbReference type="Google" id="ProtNLM"/>
    </source>
</evidence>
<evidence type="ECO:0000256" key="1">
    <source>
        <dbReference type="PROSITE-ProRule" id="PRU00339"/>
    </source>
</evidence>
<feature type="compositionally biased region" description="Polar residues" evidence="2">
    <location>
        <begin position="132"/>
        <end position="145"/>
    </location>
</feature>
<dbReference type="PANTHER" id="PTHR46014:SF1">
    <property type="entry name" value="TETRATRICOPEPTIDE REPEAT PROTEIN 1"/>
    <property type="match status" value="1"/>
</dbReference>
<dbReference type="EMBL" id="JALJOQ010000007">
    <property type="protein sequence ID" value="KAK9812386.1"/>
    <property type="molecule type" value="Genomic_DNA"/>
</dbReference>
<organism evidence="3 4">
    <name type="scientific">Symbiochloris irregularis</name>
    <dbReference type="NCBI Taxonomy" id="706552"/>
    <lineage>
        <taxon>Eukaryota</taxon>
        <taxon>Viridiplantae</taxon>
        <taxon>Chlorophyta</taxon>
        <taxon>core chlorophytes</taxon>
        <taxon>Trebouxiophyceae</taxon>
        <taxon>Trebouxiales</taxon>
        <taxon>Trebouxiaceae</taxon>
        <taxon>Symbiochloris</taxon>
    </lineage>
</organism>
<evidence type="ECO:0000313" key="4">
    <source>
        <dbReference type="Proteomes" id="UP001465755"/>
    </source>
</evidence>
<proteinExistence type="predicted"/>
<protein>
    <recommendedName>
        <fullName evidence="5">Tetratricopeptide repeat protein 1</fullName>
    </recommendedName>
</protein>
<keyword evidence="1" id="KW-0802">TPR repeat</keyword>
<accession>A0AAW1PVC4</accession>
<dbReference type="SUPFAM" id="SSF48452">
    <property type="entry name" value="TPR-like"/>
    <property type="match status" value="1"/>
</dbReference>
<name>A0AAW1PVC4_9CHLO</name>
<evidence type="ECO:0000313" key="3">
    <source>
        <dbReference type="EMBL" id="KAK9812386.1"/>
    </source>
</evidence>
<feature type="compositionally biased region" description="Polar residues" evidence="2">
    <location>
        <begin position="67"/>
        <end position="91"/>
    </location>
</feature>
<gene>
    <name evidence="3" type="ORF">WJX73_006698</name>
</gene>
<dbReference type="InterPro" id="IPR052769">
    <property type="entry name" value="TPR_domain_protein"/>
</dbReference>